<accession>A0A847D8D9</accession>
<dbReference type="Proteomes" id="UP000589373">
    <property type="component" value="Unassembled WGS sequence"/>
</dbReference>
<organism evidence="1 2">
    <name type="scientific">Trichococcus flocculiformis</name>
    <dbReference type="NCBI Taxonomy" id="82803"/>
    <lineage>
        <taxon>Bacteria</taxon>
        <taxon>Bacillati</taxon>
        <taxon>Bacillota</taxon>
        <taxon>Bacilli</taxon>
        <taxon>Lactobacillales</taxon>
        <taxon>Carnobacteriaceae</taxon>
        <taxon>Trichococcus</taxon>
    </lineage>
</organism>
<dbReference type="EMBL" id="JAAZCD010000246">
    <property type="protein sequence ID" value="NLD32757.1"/>
    <property type="molecule type" value="Genomic_DNA"/>
</dbReference>
<evidence type="ECO:0000313" key="1">
    <source>
        <dbReference type="EMBL" id="NLD32757.1"/>
    </source>
</evidence>
<evidence type="ECO:0000313" key="2">
    <source>
        <dbReference type="Proteomes" id="UP000589373"/>
    </source>
</evidence>
<name>A0A847D8D9_9LACT</name>
<sequence>MRYDREIAFVTEGARTYDEATGDYITMPAEKIIRSAHVSDMGLEQMNLLYGKVVEQAKVVRIQGAGPNDFDYIEIDGDSYSVTLMRRLR</sequence>
<proteinExistence type="predicted"/>
<gene>
    <name evidence="1" type="ORF">GX662_10970</name>
</gene>
<protein>
    <submittedName>
        <fullName evidence="1">Uncharacterized protein</fullName>
    </submittedName>
</protein>
<dbReference type="RefSeq" id="WP_276647714.1">
    <property type="nucleotide sequence ID" value="NZ_JAAZCD010000246.1"/>
</dbReference>
<dbReference type="AlphaFoldDB" id="A0A847D8D9"/>
<feature type="non-terminal residue" evidence="1">
    <location>
        <position position="89"/>
    </location>
</feature>
<comment type="caution">
    <text evidence="1">The sequence shown here is derived from an EMBL/GenBank/DDBJ whole genome shotgun (WGS) entry which is preliminary data.</text>
</comment>
<reference evidence="1 2" key="1">
    <citation type="journal article" date="2020" name="Biotechnol. Biofuels">
        <title>New insights from the biogas microbiome by comprehensive genome-resolved metagenomics of nearly 1600 species originating from multiple anaerobic digesters.</title>
        <authorList>
            <person name="Campanaro S."/>
            <person name="Treu L."/>
            <person name="Rodriguez-R L.M."/>
            <person name="Kovalovszki A."/>
            <person name="Ziels R.M."/>
            <person name="Maus I."/>
            <person name="Zhu X."/>
            <person name="Kougias P.G."/>
            <person name="Basile A."/>
            <person name="Luo G."/>
            <person name="Schluter A."/>
            <person name="Konstantinidis K.T."/>
            <person name="Angelidaki I."/>
        </authorList>
    </citation>
    <scope>NUCLEOTIDE SEQUENCE [LARGE SCALE GENOMIC DNA]</scope>
    <source>
        <strain evidence="1">AS07pgkLD_105</strain>
    </source>
</reference>